<dbReference type="EMBL" id="PIPF01000001">
    <property type="protein sequence ID" value="RWU85758.1"/>
    <property type="molecule type" value="Genomic_DNA"/>
</dbReference>
<dbReference type="Proteomes" id="UP000288711">
    <property type="component" value="Unassembled WGS sequence"/>
</dbReference>
<evidence type="ECO:0000313" key="2">
    <source>
        <dbReference type="EMBL" id="RWU85758.1"/>
    </source>
</evidence>
<evidence type="ECO:0000313" key="4">
    <source>
        <dbReference type="Proteomes" id="UP000288711"/>
    </source>
</evidence>
<comment type="caution">
    <text evidence="1">The sequence shown here is derived from an EMBL/GenBank/DDBJ whole genome shotgun (WGS) entry which is preliminary data.</text>
</comment>
<evidence type="ECO:0000313" key="1">
    <source>
        <dbReference type="EMBL" id="EKA62277.1"/>
    </source>
</evidence>
<dbReference type="RefSeq" id="WP_007925001.1">
    <property type="nucleotide sequence ID" value="NZ_ALWX01000011.1"/>
</dbReference>
<proteinExistence type="predicted"/>
<organism evidence="1 3">
    <name type="scientific">Janibacter hoylei PVAS-1</name>
    <dbReference type="NCBI Taxonomy" id="1210046"/>
    <lineage>
        <taxon>Bacteria</taxon>
        <taxon>Bacillati</taxon>
        <taxon>Actinomycetota</taxon>
        <taxon>Actinomycetes</taxon>
        <taxon>Micrococcales</taxon>
        <taxon>Intrasporangiaceae</taxon>
        <taxon>Janibacter</taxon>
    </lineage>
</organism>
<reference evidence="1 3" key="2">
    <citation type="journal article" date="2012" name="J. Bacteriol.">
        <title>Genome Sequence of Janibacter hoylei MTCC8307, Isolated from the Stratospheric Air.</title>
        <authorList>
            <person name="Pawar S.P."/>
            <person name="Dhotre D.P."/>
            <person name="Shetty S.A."/>
            <person name="Chowdhury S.P."/>
            <person name="Chaudhari B.L."/>
            <person name="Shouche Y.S."/>
        </authorList>
    </citation>
    <scope>NUCLEOTIDE SEQUENCE [LARGE SCALE GENOMIC DNA]</scope>
    <source>
        <strain evidence="1 3">PVAS-1</strain>
    </source>
</reference>
<accession>K1EA74</accession>
<reference evidence="2 4" key="1">
    <citation type="journal article" date="2009" name="Int. J. Syst. Evol. Microbiol.">
        <title>Janibacter hoylei sp. nov., Bacillus isronensis sp. nov. and Bacillus aryabhattai sp. nov., isolated from cryotubes used for collecting air from the upper atmosphere.</title>
        <authorList>
            <person name="Shivaji S."/>
            <person name="Chaturvedi P."/>
            <person name="Begum Z."/>
            <person name="Pindi P.K."/>
            <person name="Manorama R."/>
            <person name="Padmanaban D.A."/>
            <person name="Shouche Y.S."/>
            <person name="Pawar S."/>
            <person name="Vaishampayan P."/>
            <person name="Dutt C.B."/>
            <person name="Datta G.N."/>
            <person name="Manchanda R.K."/>
            <person name="Rao U.R."/>
            <person name="Bhargava P.M."/>
            <person name="Narlikar J.V."/>
        </authorList>
    </citation>
    <scope>NUCLEOTIDE SEQUENCE [LARGE SCALE GENOMIC DNA]</scope>
    <source>
        <strain evidence="2 4">PVAS-1</strain>
    </source>
</reference>
<dbReference type="EMBL" id="ALWX01000011">
    <property type="protein sequence ID" value="EKA62277.1"/>
    <property type="molecule type" value="Genomic_DNA"/>
</dbReference>
<dbReference type="eggNOG" id="COG3183">
    <property type="taxonomic scope" value="Bacteria"/>
</dbReference>
<keyword evidence="4" id="KW-1185">Reference proteome</keyword>
<dbReference type="OrthoDB" id="7063073at2"/>
<evidence type="ECO:0000313" key="3">
    <source>
        <dbReference type="Proteomes" id="UP000004474"/>
    </source>
</evidence>
<dbReference type="Proteomes" id="UP000004474">
    <property type="component" value="Unassembled WGS sequence"/>
</dbReference>
<protein>
    <submittedName>
        <fullName evidence="1">Uncharacterized protein</fullName>
    </submittedName>
</protein>
<sequence length="141" mass="15616">MTEDLIALPSVDDYASAFTEVKDKITPKQLELLRFHHAQPGRAASASTMARAVGFESFSAVNVQYGKLARLVAEAAGLELAEHVKVGALVQFVHPDQAANEHFLWLMRENVAIALENLGWVPRVSQYLYPELALKRLSTIE</sequence>
<dbReference type="AlphaFoldDB" id="K1EA74"/>
<dbReference type="PATRIC" id="fig|1210046.3.peg.596"/>
<name>K1EA74_9MICO</name>
<reference evidence="2" key="3">
    <citation type="submission" date="2017-11" db="EMBL/GenBank/DDBJ databases">
        <authorList>
            <person name="Seuylemezian A."/>
            <person name="Cooper K."/>
            <person name="Vaishampayan P."/>
        </authorList>
    </citation>
    <scope>NUCLEOTIDE SEQUENCE</scope>
    <source>
        <strain evidence="2">PVAS-1</strain>
    </source>
</reference>
<gene>
    <name evidence="1" type="ORF">B277_03088</name>
    <name evidence="2" type="ORF">CWN80_01995</name>
</gene>